<proteinExistence type="predicted"/>
<name>A0A6C0KQ20_9ZZZZ</name>
<protein>
    <submittedName>
        <fullName evidence="1">Uncharacterized protein</fullName>
    </submittedName>
</protein>
<organism evidence="1">
    <name type="scientific">viral metagenome</name>
    <dbReference type="NCBI Taxonomy" id="1070528"/>
    <lineage>
        <taxon>unclassified sequences</taxon>
        <taxon>metagenomes</taxon>
        <taxon>organismal metagenomes</taxon>
    </lineage>
</organism>
<evidence type="ECO:0000313" key="1">
    <source>
        <dbReference type="EMBL" id="QHU19246.1"/>
    </source>
</evidence>
<accession>A0A6C0KQ20</accession>
<dbReference type="EMBL" id="MN740946">
    <property type="protein sequence ID" value="QHU19246.1"/>
    <property type="molecule type" value="Genomic_DNA"/>
</dbReference>
<reference evidence="1" key="1">
    <citation type="journal article" date="2020" name="Nature">
        <title>Giant virus diversity and host interactions through global metagenomics.</title>
        <authorList>
            <person name="Schulz F."/>
            <person name="Roux S."/>
            <person name="Paez-Espino D."/>
            <person name="Jungbluth S."/>
            <person name="Walsh D.A."/>
            <person name="Denef V.J."/>
            <person name="McMahon K.D."/>
            <person name="Konstantinidis K.T."/>
            <person name="Eloe-Fadrosh E.A."/>
            <person name="Kyrpides N.C."/>
            <person name="Woyke T."/>
        </authorList>
    </citation>
    <scope>NUCLEOTIDE SEQUENCE</scope>
    <source>
        <strain evidence="1">GVMAG-S-3300013014-104</strain>
    </source>
</reference>
<dbReference type="AlphaFoldDB" id="A0A6C0KQ20"/>
<sequence>MSLATFKKKSINKYSSATKISGIPTNNYWIYQGPYGIKESLASTIFLKSLVGPNGVTGVPFIASNAGFSLNGVHRGIVPIQRNFRFSKSATPFRGIYPKGWGGTRGRYPQGPDNYSLNINPVTSTVAADPSWVNPSVLSTKGMLARRFRWINSGQYPNSWVQPVYTGNQTDSASQGLYIQNKSAANDCSYDVNNVEQYVDYFKVGGPTGCQKTPARGYTIGIQQSIAPYTKTIHIPKDSSAYTLRIQRKCQDPVGLQKPFPYRVQTGTGVQTGGINVSSVASSCNTNPTFTVPPDWYTEAKIKEDGTTTTLDDQLREKLVKIPIVVQQQVYNSVFLNGTTQ</sequence>